<evidence type="ECO:0000256" key="3">
    <source>
        <dbReference type="ARBA" id="ARBA00006528"/>
    </source>
</evidence>
<keyword evidence="6 7" id="KW-0472">Membrane</keyword>
<dbReference type="Proteomes" id="UP001188597">
    <property type="component" value="Unassembled WGS sequence"/>
</dbReference>
<dbReference type="PANTHER" id="PTHR10361">
    <property type="entry name" value="SODIUM-BILE ACID COTRANSPORTER"/>
    <property type="match status" value="1"/>
</dbReference>
<dbReference type="GO" id="GO:0009941">
    <property type="term" value="C:chloroplast envelope"/>
    <property type="evidence" value="ECO:0007669"/>
    <property type="project" value="UniProtKB-SubCell"/>
</dbReference>
<accession>A0AA89AHI2</accession>
<dbReference type="Pfam" id="PF01758">
    <property type="entry name" value="SBF"/>
    <property type="match status" value="1"/>
</dbReference>
<keyword evidence="5 7" id="KW-1133">Transmembrane helix</keyword>
<organism evidence="8 9">
    <name type="scientific">Escallonia herrerae</name>
    <dbReference type="NCBI Taxonomy" id="1293975"/>
    <lineage>
        <taxon>Eukaryota</taxon>
        <taxon>Viridiplantae</taxon>
        <taxon>Streptophyta</taxon>
        <taxon>Embryophyta</taxon>
        <taxon>Tracheophyta</taxon>
        <taxon>Spermatophyta</taxon>
        <taxon>Magnoliopsida</taxon>
        <taxon>eudicotyledons</taxon>
        <taxon>Gunneridae</taxon>
        <taxon>Pentapetalae</taxon>
        <taxon>asterids</taxon>
        <taxon>campanulids</taxon>
        <taxon>Escalloniales</taxon>
        <taxon>Escalloniaceae</taxon>
        <taxon>Escallonia</taxon>
    </lineage>
</organism>
<feature type="transmembrane region" description="Helical" evidence="7">
    <location>
        <begin position="291"/>
        <end position="309"/>
    </location>
</feature>
<dbReference type="PANTHER" id="PTHR10361:SF33">
    <property type="entry name" value="SODIUM_METABOLITE COTRANSPORTER BASS3, CHLOROPLASTIC-RELATED"/>
    <property type="match status" value="1"/>
</dbReference>
<name>A0AA89AHI2_9ASTE</name>
<reference evidence="8" key="1">
    <citation type="submission" date="2022-12" db="EMBL/GenBank/DDBJ databases">
        <title>Draft genome assemblies for two species of Escallonia (Escalloniales).</title>
        <authorList>
            <person name="Chanderbali A."/>
            <person name="Dervinis C."/>
            <person name="Anghel I."/>
            <person name="Soltis D."/>
            <person name="Soltis P."/>
            <person name="Zapata F."/>
        </authorList>
    </citation>
    <scope>NUCLEOTIDE SEQUENCE</scope>
    <source>
        <strain evidence="8">UCBG64.0493</strain>
        <tissue evidence="8">Leaf</tissue>
    </source>
</reference>
<evidence type="ECO:0000256" key="7">
    <source>
        <dbReference type="SAM" id="Phobius"/>
    </source>
</evidence>
<comment type="similarity">
    <text evidence="3">Belongs to the bile acid:sodium symporter (BASS) (TC 2.A.28) family.</text>
</comment>
<dbReference type="InterPro" id="IPR002657">
    <property type="entry name" value="BilAc:Na_symport/Acr3"/>
</dbReference>
<evidence type="ECO:0000313" key="9">
    <source>
        <dbReference type="Proteomes" id="UP001188597"/>
    </source>
</evidence>
<sequence length="476" mass="51474">MAAISSVTFTLPITSHFSTSKPSLVPPNSISFRNFRENSLRFAPITRISRSSNSSLSACACSTSYPFIGKVGLYRREGNFTLLSFGTNPSSVPEAALSADSSQILSAMLPFVVALTAIAALAQPSTFTWVSKELYAPALGGIMLSIGIRLSIDDFALAFKRPLPLSVGFIAQYVLKPILGVFVAQAFGMSPMFYAGFVLMSCVAGAQLSSYASFLSKGDVALSILLTSSTTIASVLVTPLLTGLLIGSVVPVDAVAMSKSILQVVLVPVTLGLVLNTYAKPVVSVLRPVMPLVAMVCTSICIGSPLAINRSQILSAEGLRLVGPVLAFHAVAFTLGYWISKVPLFRQERSMQDNFVVHWYAKFHTGWASCLSIPWEQSSGSPCVFCCCHGYHGPFSSLILGQWVSYKRPTIFYHSAYWINHRSITNKLMQSLGEVAKKLMHHIRINPLSEVRTFQYPPEEANLGDPSWPLTGPVID</sequence>
<evidence type="ECO:0000256" key="2">
    <source>
        <dbReference type="ARBA" id="ARBA00004141"/>
    </source>
</evidence>
<dbReference type="Gene3D" id="1.20.1530.20">
    <property type="match status" value="1"/>
</dbReference>
<feature type="transmembrane region" description="Helical" evidence="7">
    <location>
        <begin position="224"/>
        <end position="249"/>
    </location>
</feature>
<keyword evidence="9" id="KW-1185">Reference proteome</keyword>
<gene>
    <name evidence="8" type="ORF">RJ639_022130</name>
</gene>
<feature type="transmembrane region" description="Helical" evidence="7">
    <location>
        <begin position="134"/>
        <end position="152"/>
    </location>
</feature>
<dbReference type="InterPro" id="IPR004710">
    <property type="entry name" value="Bilac:Na_transpt"/>
</dbReference>
<comment type="subcellular location">
    <subcellularLocation>
        <location evidence="2">Membrane</location>
        <topology evidence="2">Multi-pass membrane protein</topology>
    </subcellularLocation>
    <subcellularLocation>
        <location evidence="1">Plastid</location>
        <location evidence="1">Chloroplast envelope</location>
    </subcellularLocation>
</comment>
<evidence type="ECO:0000256" key="6">
    <source>
        <dbReference type="ARBA" id="ARBA00023136"/>
    </source>
</evidence>
<feature type="transmembrane region" description="Helical" evidence="7">
    <location>
        <begin position="193"/>
        <end position="212"/>
    </location>
</feature>
<dbReference type="AlphaFoldDB" id="A0AA89AHI2"/>
<evidence type="ECO:0000256" key="1">
    <source>
        <dbReference type="ARBA" id="ARBA00004119"/>
    </source>
</evidence>
<protein>
    <recommendedName>
        <fullName evidence="10">Sodium/metabolite cotransporter BASS3, chloroplastic</fullName>
    </recommendedName>
</protein>
<evidence type="ECO:0000256" key="4">
    <source>
        <dbReference type="ARBA" id="ARBA00022692"/>
    </source>
</evidence>
<dbReference type="EMBL" id="JAVXUP010002701">
    <property type="protein sequence ID" value="KAK3001861.1"/>
    <property type="molecule type" value="Genomic_DNA"/>
</dbReference>
<evidence type="ECO:0008006" key="10">
    <source>
        <dbReference type="Google" id="ProtNLM"/>
    </source>
</evidence>
<feature type="transmembrane region" description="Helical" evidence="7">
    <location>
        <begin position="321"/>
        <end position="339"/>
    </location>
</feature>
<feature type="transmembrane region" description="Helical" evidence="7">
    <location>
        <begin position="261"/>
        <end position="279"/>
    </location>
</feature>
<feature type="transmembrane region" description="Helical" evidence="7">
    <location>
        <begin position="164"/>
        <end position="187"/>
    </location>
</feature>
<feature type="transmembrane region" description="Helical" evidence="7">
    <location>
        <begin position="104"/>
        <end position="122"/>
    </location>
</feature>
<evidence type="ECO:0000256" key="5">
    <source>
        <dbReference type="ARBA" id="ARBA00022989"/>
    </source>
</evidence>
<comment type="caution">
    <text evidence="8">The sequence shown here is derived from an EMBL/GenBank/DDBJ whole genome shotgun (WGS) entry which is preliminary data.</text>
</comment>
<dbReference type="GO" id="GO:0016020">
    <property type="term" value="C:membrane"/>
    <property type="evidence" value="ECO:0007669"/>
    <property type="project" value="UniProtKB-SubCell"/>
</dbReference>
<dbReference type="InterPro" id="IPR038770">
    <property type="entry name" value="Na+/solute_symporter_sf"/>
</dbReference>
<keyword evidence="4 7" id="KW-0812">Transmembrane</keyword>
<evidence type="ECO:0000313" key="8">
    <source>
        <dbReference type="EMBL" id="KAK3001861.1"/>
    </source>
</evidence>
<proteinExistence type="inferred from homology"/>